<dbReference type="EMBL" id="SNRY01000246">
    <property type="protein sequence ID" value="KAA6343886.1"/>
    <property type="molecule type" value="Genomic_DNA"/>
</dbReference>
<accession>A0A5J4SCQ8</accession>
<dbReference type="InterPro" id="IPR000683">
    <property type="entry name" value="Gfo/Idh/MocA-like_OxRdtase_N"/>
</dbReference>
<evidence type="ECO:0000256" key="1">
    <source>
        <dbReference type="ARBA" id="ARBA00010928"/>
    </source>
</evidence>
<dbReference type="EC" id="1.1.1.371" evidence="5"/>
<evidence type="ECO:0000259" key="3">
    <source>
        <dbReference type="Pfam" id="PF01408"/>
    </source>
</evidence>
<feature type="domain" description="Gfo/Idh/MocA-like oxidoreductase N-terminal" evidence="3">
    <location>
        <begin position="11"/>
        <end position="123"/>
    </location>
</feature>
<dbReference type="AlphaFoldDB" id="A0A5J4SCQ8"/>
<dbReference type="InterPro" id="IPR051317">
    <property type="entry name" value="Gfo/Idh/MocA_oxidoreduct"/>
</dbReference>
<dbReference type="Pfam" id="PF02894">
    <property type="entry name" value="GFO_IDH_MocA_C"/>
    <property type="match status" value="1"/>
</dbReference>
<dbReference type="InterPro" id="IPR036291">
    <property type="entry name" value="NAD(P)-bd_dom_sf"/>
</dbReference>
<dbReference type="InterPro" id="IPR004104">
    <property type="entry name" value="Gfo/Idh/MocA-like_OxRdtase_C"/>
</dbReference>
<reference evidence="5" key="1">
    <citation type="submission" date="2019-03" db="EMBL/GenBank/DDBJ databases">
        <title>Single cell metagenomics reveals metabolic interactions within the superorganism composed of flagellate Streblomastix strix and complex community of Bacteroidetes bacteria on its surface.</title>
        <authorList>
            <person name="Treitli S.C."/>
            <person name="Kolisko M."/>
            <person name="Husnik F."/>
            <person name="Keeling P."/>
            <person name="Hampl V."/>
        </authorList>
    </citation>
    <scope>NUCLEOTIDE SEQUENCE</scope>
    <source>
        <strain evidence="5">STM</strain>
    </source>
</reference>
<evidence type="ECO:0000313" key="5">
    <source>
        <dbReference type="EMBL" id="KAA6343886.1"/>
    </source>
</evidence>
<evidence type="ECO:0000256" key="2">
    <source>
        <dbReference type="ARBA" id="ARBA00023002"/>
    </source>
</evidence>
<dbReference type="Pfam" id="PF01408">
    <property type="entry name" value="GFO_IDH_MocA"/>
    <property type="match status" value="1"/>
</dbReference>
<organism evidence="5">
    <name type="scientific">termite gut metagenome</name>
    <dbReference type="NCBI Taxonomy" id="433724"/>
    <lineage>
        <taxon>unclassified sequences</taxon>
        <taxon>metagenomes</taxon>
        <taxon>organismal metagenomes</taxon>
    </lineage>
</organism>
<comment type="similarity">
    <text evidence="1">Belongs to the Gfo/Idh/MocA family.</text>
</comment>
<dbReference type="PANTHER" id="PTHR43708:SF5">
    <property type="entry name" value="CONSERVED EXPRESSED OXIDOREDUCTASE (EUROFUNG)-RELATED"/>
    <property type="match status" value="1"/>
</dbReference>
<dbReference type="PANTHER" id="PTHR43708">
    <property type="entry name" value="CONSERVED EXPRESSED OXIDOREDUCTASE (EUROFUNG)"/>
    <property type="match status" value="1"/>
</dbReference>
<keyword evidence="2 5" id="KW-0560">Oxidoreductase</keyword>
<dbReference type="SUPFAM" id="SSF51735">
    <property type="entry name" value="NAD(P)-binding Rossmann-fold domains"/>
    <property type="match status" value="1"/>
</dbReference>
<sequence>MKSDSKGIINTGLLAYGMSGRVFHAPFLDKHTGFNLYAVTERNTKKAQKEYPYLISYNSVDELLNDDAIELVVVNTPNNLHYEQAKSALLKGKHILVEKPFTATTKQAKELFELADKQGKEVFFYQNRRWDSDFISVKKVIDSGRLGKPNEIHIRYDRYRPVISLKAFKETPTLEACGLFYDLGPHLLDQVISLFGKPVSYHKVSGSNRKNTQVEDYFMIQLSYPNDLNVTVTASLLVADAQPAFVLHGVEGSFVKYRADVQEEQLLAGMKLSDPAYGIELPGMQGILSVADKNGTVTKETVASKHGNYLSLFDAVYQTLVNRKTYPITREEILTQLEILEH</sequence>
<proteinExistence type="inferred from homology"/>
<gene>
    <name evidence="5" type="ORF">EZS27_008447</name>
</gene>
<dbReference type="GO" id="GO:0102497">
    <property type="term" value="F:scyllo-inositol dehydrogenase (NADP+) activity"/>
    <property type="evidence" value="ECO:0007669"/>
    <property type="project" value="UniProtKB-EC"/>
</dbReference>
<dbReference type="Gene3D" id="3.40.50.720">
    <property type="entry name" value="NAD(P)-binding Rossmann-like Domain"/>
    <property type="match status" value="1"/>
</dbReference>
<comment type="caution">
    <text evidence="5">The sequence shown here is derived from an EMBL/GenBank/DDBJ whole genome shotgun (WGS) entry which is preliminary data.</text>
</comment>
<dbReference type="Gene3D" id="3.30.360.10">
    <property type="entry name" value="Dihydrodipicolinate Reductase, domain 2"/>
    <property type="match status" value="1"/>
</dbReference>
<protein>
    <submittedName>
        <fullName evidence="5">Scyllo-inositol 2-dehydrogenase (NADP(+))</fullName>
        <ecNumber evidence="5">1.1.1.371</ecNumber>
    </submittedName>
</protein>
<name>A0A5J4SCQ8_9ZZZZ</name>
<feature type="domain" description="Gfo/Idh/MocA-like oxidoreductase C-terminal" evidence="4">
    <location>
        <begin position="138"/>
        <end position="341"/>
    </location>
</feature>
<dbReference type="GO" id="GO:0000166">
    <property type="term" value="F:nucleotide binding"/>
    <property type="evidence" value="ECO:0007669"/>
    <property type="project" value="InterPro"/>
</dbReference>
<evidence type="ECO:0000259" key="4">
    <source>
        <dbReference type="Pfam" id="PF02894"/>
    </source>
</evidence>